<sequence>MERRHSKRIIFNLNAELISNGKNYTGVTGDLAENGISVTTAPMESAIDFIPGTMVELKLRLPSGETITLLCEIIWLHSYKLRSFRIANNIGMKIINPSLTYKEFLKTL</sequence>
<name>A0A1F7RUE5_9BACT</name>
<proteinExistence type="predicted"/>
<dbReference type="GO" id="GO:0035438">
    <property type="term" value="F:cyclic-di-GMP binding"/>
    <property type="evidence" value="ECO:0007669"/>
    <property type="project" value="InterPro"/>
</dbReference>
<dbReference type="Proteomes" id="UP000178797">
    <property type="component" value="Unassembled WGS sequence"/>
</dbReference>
<dbReference type="AlphaFoldDB" id="A0A1F7RUE5"/>
<dbReference type="InterPro" id="IPR009875">
    <property type="entry name" value="PilZ_domain"/>
</dbReference>
<evidence type="ECO:0000259" key="1">
    <source>
        <dbReference type="Pfam" id="PF07238"/>
    </source>
</evidence>
<dbReference type="SUPFAM" id="SSF141371">
    <property type="entry name" value="PilZ domain-like"/>
    <property type="match status" value="1"/>
</dbReference>
<protein>
    <recommendedName>
        <fullName evidence="1">PilZ domain-containing protein</fullName>
    </recommendedName>
</protein>
<dbReference type="Gene3D" id="2.40.10.220">
    <property type="entry name" value="predicted glycosyltransferase like domains"/>
    <property type="match status" value="1"/>
</dbReference>
<organism evidence="2 3">
    <name type="scientific">Candidatus Schekmanbacteria bacterium RBG_16_38_10</name>
    <dbReference type="NCBI Taxonomy" id="1817879"/>
    <lineage>
        <taxon>Bacteria</taxon>
        <taxon>Candidatus Schekmaniibacteriota</taxon>
    </lineage>
</organism>
<evidence type="ECO:0000313" key="3">
    <source>
        <dbReference type="Proteomes" id="UP000178797"/>
    </source>
</evidence>
<dbReference type="EMBL" id="MGDE01000154">
    <property type="protein sequence ID" value="OGL45041.1"/>
    <property type="molecule type" value="Genomic_DNA"/>
</dbReference>
<accession>A0A1F7RUE5</accession>
<gene>
    <name evidence="2" type="ORF">A2W05_08530</name>
</gene>
<reference evidence="2 3" key="1">
    <citation type="journal article" date="2016" name="Nat. Commun.">
        <title>Thousands of microbial genomes shed light on interconnected biogeochemical processes in an aquifer system.</title>
        <authorList>
            <person name="Anantharaman K."/>
            <person name="Brown C.T."/>
            <person name="Hug L.A."/>
            <person name="Sharon I."/>
            <person name="Castelle C.J."/>
            <person name="Probst A.J."/>
            <person name="Thomas B.C."/>
            <person name="Singh A."/>
            <person name="Wilkins M.J."/>
            <person name="Karaoz U."/>
            <person name="Brodie E.L."/>
            <person name="Williams K.H."/>
            <person name="Hubbard S.S."/>
            <person name="Banfield J.F."/>
        </authorList>
    </citation>
    <scope>NUCLEOTIDE SEQUENCE [LARGE SCALE GENOMIC DNA]</scope>
</reference>
<dbReference type="Pfam" id="PF07238">
    <property type="entry name" value="PilZ"/>
    <property type="match status" value="1"/>
</dbReference>
<comment type="caution">
    <text evidence="2">The sequence shown here is derived from an EMBL/GenBank/DDBJ whole genome shotgun (WGS) entry which is preliminary data.</text>
</comment>
<feature type="domain" description="PilZ" evidence="1">
    <location>
        <begin position="2"/>
        <end position="105"/>
    </location>
</feature>
<evidence type="ECO:0000313" key="2">
    <source>
        <dbReference type="EMBL" id="OGL45041.1"/>
    </source>
</evidence>